<comment type="caution">
    <text evidence="4">The sequence shown here is derived from an EMBL/GenBank/DDBJ whole genome shotgun (WGS) entry which is preliminary data.</text>
</comment>
<dbReference type="Gene3D" id="3.10.129.10">
    <property type="entry name" value="Hotdog Thioesterase"/>
    <property type="match status" value="1"/>
</dbReference>
<dbReference type="InterPro" id="IPR003736">
    <property type="entry name" value="PAAI_dom"/>
</dbReference>
<dbReference type="PANTHER" id="PTHR43240">
    <property type="entry name" value="1,4-DIHYDROXY-2-NAPHTHOYL-COA THIOESTERASE 1"/>
    <property type="match status" value="1"/>
</dbReference>
<evidence type="ECO:0000256" key="1">
    <source>
        <dbReference type="ARBA" id="ARBA00008324"/>
    </source>
</evidence>
<evidence type="ECO:0000256" key="2">
    <source>
        <dbReference type="ARBA" id="ARBA00022801"/>
    </source>
</evidence>
<protein>
    <submittedName>
        <fullName evidence="4">Uncharacterized protein (TIGR00369 family)</fullName>
    </submittedName>
</protein>
<dbReference type="GO" id="GO:0061522">
    <property type="term" value="F:1,4-dihydroxy-2-naphthoyl-CoA thioesterase activity"/>
    <property type="evidence" value="ECO:0007669"/>
    <property type="project" value="TreeGrafter"/>
</dbReference>
<dbReference type="CDD" id="cd03443">
    <property type="entry name" value="PaaI_thioesterase"/>
    <property type="match status" value="1"/>
</dbReference>
<sequence length="138" mass="14792">MKRRLRSATVNLDELIKLMPFATQLGITLDAASPEEARGRMTWAPQRCTAANIMHGGALMAFADTVAAVNAFLNLPPGATTSTIQSGTNFFRAVRSGTVTAVSQPLHVGRSTIVIRTDLHDDELRTVATITQTQSVLA</sequence>
<keyword evidence="5" id="KW-1185">Reference proteome</keyword>
<organism evidence="4 5">
    <name type="scientific">Kutzneria buriramensis</name>
    <dbReference type="NCBI Taxonomy" id="1045776"/>
    <lineage>
        <taxon>Bacteria</taxon>
        <taxon>Bacillati</taxon>
        <taxon>Actinomycetota</taxon>
        <taxon>Actinomycetes</taxon>
        <taxon>Pseudonocardiales</taxon>
        <taxon>Pseudonocardiaceae</taxon>
        <taxon>Kutzneria</taxon>
    </lineage>
</organism>
<evidence type="ECO:0000313" key="5">
    <source>
        <dbReference type="Proteomes" id="UP000256269"/>
    </source>
</evidence>
<gene>
    <name evidence="4" type="ORF">BCF44_121202</name>
</gene>
<dbReference type="GO" id="GO:0005829">
    <property type="term" value="C:cytosol"/>
    <property type="evidence" value="ECO:0007669"/>
    <property type="project" value="TreeGrafter"/>
</dbReference>
<accession>A0A3E0GWZ9</accession>
<feature type="domain" description="Thioesterase" evidence="3">
    <location>
        <begin position="52"/>
        <end position="127"/>
    </location>
</feature>
<dbReference type="NCBIfam" id="TIGR00369">
    <property type="entry name" value="unchar_dom_1"/>
    <property type="match status" value="1"/>
</dbReference>
<dbReference type="PANTHER" id="PTHR43240:SF5">
    <property type="entry name" value="1,4-DIHYDROXY-2-NAPHTHOYL-COA THIOESTERASE 1"/>
    <property type="match status" value="1"/>
</dbReference>
<name>A0A3E0GWZ9_9PSEU</name>
<dbReference type="Pfam" id="PF03061">
    <property type="entry name" value="4HBT"/>
    <property type="match status" value="1"/>
</dbReference>
<dbReference type="Proteomes" id="UP000256269">
    <property type="component" value="Unassembled WGS sequence"/>
</dbReference>
<dbReference type="EMBL" id="QUNO01000021">
    <property type="protein sequence ID" value="REH32653.1"/>
    <property type="molecule type" value="Genomic_DNA"/>
</dbReference>
<dbReference type="AlphaFoldDB" id="A0A3E0GWZ9"/>
<evidence type="ECO:0000313" key="4">
    <source>
        <dbReference type="EMBL" id="REH32653.1"/>
    </source>
</evidence>
<proteinExistence type="inferred from homology"/>
<dbReference type="InterPro" id="IPR006683">
    <property type="entry name" value="Thioestr_dom"/>
</dbReference>
<comment type="similarity">
    <text evidence="1">Belongs to the thioesterase PaaI family.</text>
</comment>
<evidence type="ECO:0000259" key="3">
    <source>
        <dbReference type="Pfam" id="PF03061"/>
    </source>
</evidence>
<reference evidence="4 5" key="1">
    <citation type="submission" date="2018-08" db="EMBL/GenBank/DDBJ databases">
        <title>Genomic Encyclopedia of Archaeal and Bacterial Type Strains, Phase II (KMG-II): from individual species to whole genera.</title>
        <authorList>
            <person name="Goeker M."/>
        </authorList>
    </citation>
    <scope>NUCLEOTIDE SEQUENCE [LARGE SCALE GENOMIC DNA]</scope>
    <source>
        <strain evidence="4 5">DSM 45791</strain>
    </source>
</reference>
<dbReference type="InterPro" id="IPR029069">
    <property type="entry name" value="HotDog_dom_sf"/>
</dbReference>
<keyword evidence="2" id="KW-0378">Hydrolase</keyword>
<dbReference type="SUPFAM" id="SSF54637">
    <property type="entry name" value="Thioesterase/thiol ester dehydrase-isomerase"/>
    <property type="match status" value="1"/>
</dbReference>